<keyword evidence="4" id="KW-0560">Oxidoreductase</keyword>
<keyword evidence="11" id="KW-1185">Reference proteome</keyword>
<sequence length="121" mass="12868">MPAQAESAAAVPATERSNDAGASSTTSEQLERDQELDRQIEHALACPCIDDIKTGPCGQSFVGAFACFMRSQAKPQEVDCLEAFTSMQECMGKHPEAFSDIRQSMEAALDHSTGAAQQGKG</sequence>
<evidence type="ECO:0008006" key="12">
    <source>
        <dbReference type="Google" id="ProtNLM"/>
    </source>
</evidence>
<accession>A0AAW1PUI0</accession>
<feature type="region of interest" description="Disordered" evidence="9">
    <location>
        <begin position="1"/>
        <end position="36"/>
    </location>
</feature>
<gene>
    <name evidence="10" type="ORF">WJX73_003949</name>
</gene>
<reference evidence="10 11" key="1">
    <citation type="journal article" date="2024" name="Nat. Commun.">
        <title>Phylogenomics reveals the evolutionary origins of lichenization in chlorophyte algae.</title>
        <authorList>
            <person name="Puginier C."/>
            <person name="Libourel C."/>
            <person name="Otte J."/>
            <person name="Skaloud P."/>
            <person name="Haon M."/>
            <person name="Grisel S."/>
            <person name="Petersen M."/>
            <person name="Berrin J.G."/>
            <person name="Delaux P.M."/>
            <person name="Dal Grande F."/>
            <person name="Keller J."/>
        </authorList>
    </citation>
    <scope>NUCLEOTIDE SEQUENCE [LARGE SCALE GENOMIC DNA]</scope>
    <source>
        <strain evidence="10 11">SAG 2036</strain>
    </source>
</reference>
<dbReference type="InterPro" id="IPR039289">
    <property type="entry name" value="CHCHD4"/>
</dbReference>
<dbReference type="Gene3D" id="1.10.287.2900">
    <property type="match status" value="1"/>
</dbReference>
<evidence type="ECO:0000313" key="10">
    <source>
        <dbReference type="EMBL" id="KAK9812203.1"/>
    </source>
</evidence>
<dbReference type="GO" id="GO:0015035">
    <property type="term" value="F:protein-disulfide reductase activity"/>
    <property type="evidence" value="ECO:0007669"/>
    <property type="project" value="InterPro"/>
</dbReference>
<proteinExistence type="predicted"/>
<evidence type="ECO:0000256" key="4">
    <source>
        <dbReference type="ARBA" id="ARBA00023002"/>
    </source>
</evidence>
<keyword evidence="5" id="KW-0811">Translocation</keyword>
<keyword evidence="7" id="KW-1015">Disulfide bond</keyword>
<name>A0AAW1PUI0_9CHLO</name>
<comment type="subcellular location">
    <subcellularLocation>
        <location evidence="1">Mitochondrion</location>
    </subcellularLocation>
</comment>
<keyword evidence="6" id="KW-0496">Mitochondrion</keyword>
<feature type="compositionally biased region" description="Low complexity" evidence="9">
    <location>
        <begin position="1"/>
        <end position="13"/>
    </location>
</feature>
<evidence type="ECO:0000256" key="9">
    <source>
        <dbReference type="SAM" id="MobiDB-lite"/>
    </source>
</evidence>
<dbReference type="PANTHER" id="PTHR21622:SF0">
    <property type="entry name" value="COILED-COIL-HELIX-COILED-COIL-HELIX DOMAIN CONTAINING 4"/>
    <property type="match status" value="1"/>
</dbReference>
<evidence type="ECO:0000256" key="6">
    <source>
        <dbReference type="ARBA" id="ARBA00023128"/>
    </source>
</evidence>
<organism evidence="10 11">
    <name type="scientific">Symbiochloris irregularis</name>
    <dbReference type="NCBI Taxonomy" id="706552"/>
    <lineage>
        <taxon>Eukaryota</taxon>
        <taxon>Viridiplantae</taxon>
        <taxon>Chlorophyta</taxon>
        <taxon>core chlorophytes</taxon>
        <taxon>Trebouxiophyceae</taxon>
        <taxon>Trebouxiales</taxon>
        <taxon>Trebouxiaceae</taxon>
        <taxon>Symbiochloris</taxon>
    </lineage>
</organism>
<keyword evidence="8" id="KW-0676">Redox-active center</keyword>
<dbReference type="PROSITE" id="PS51808">
    <property type="entry name" value="CHCH"/>
    <property type="match status" value="1"/>
</dbReference>
<evidence type="ECO:0000256" key="8">
    <source>
        <dbReference type="ARBA" id="ARBA00023284"/>
    </source>
</evidence>
<keyword evidence="2" id="KW-0813">Transport</keyword>
<evidence type="ECO:0000256" key="5">
    <source>
        <dbReference type="ARBA" id="ARBA00023010"/>
    </source>
</evidence>
<dbReference type="GO" id="GO:0005758">
    <property type="term" value="C:mitochondrial intermembrane space"/>
    <property type="evidence" value="ECO:0007669"/>
    <property type="project" value="TreeGrafter"/>
</dbReference>
<evidence type="ECO:0000256" key="3">
    <source>
        <dbReference type="ARBA" id="ARBA00022927"/>
    </source>
</evidence>
<protein>
    <recommendedName>
        <fullName evidence="12">Mitochondrial intermembrane space import and assembly protein 40</fullName>
    </recommendedName>
</protein>
<evidence type="ECO:0000256" key="2">
    <source>
        <dbReference type="ARBA" id="ARBA00022448"/>
    </source>
</evidence>
<dbReference type="AlphaFoldDB" id="A0AAW1PUI0"/>
<evidence type="ECO:0000256" key="7">
    <source>
        <dbReference type="ARBA" id="ARBA00023157"/>
    </source>
</evidence>
<dbReference type="Proteomes" id="UP001465755">
    <property type="component" value="Unassembled WGS sequence"/>
</dbReference>
<dbReference type="GO" id="GO:0045041">
    <property type="term" value="P:protein import into mitochondrial intermembrane space"/>
    <property type="evidence" value="ECO:0007669"/>
    <property type="project" value="InterPro"/>
</dbReference>
<comment type="caution">
    <text evidence="10">The sequence shown here is derived from an EMBL/GenBank/DDBJ whole genome shotgun (WGS) entry which is preliminary data.</text>
</comment>
<evidence type="ECO:0000256" key="1">
    <source>
        <dbReference type="ARBA" id="ARBA00004173"/>
    </source>
</evidence>
<dbReference type="PANTHER" id="PTHR21622">
    <property type="entry name" value="COILED-COIL-HELIX-COILED-COIL-HELIX DOMAIN CONTAINING 4"/>
    <property type="match status" value="1"/>
</dbReference>
<dbReference type="EMBL" id="JALJOQ010000008">
    <property type="protein sequence ID" value="KAK9812203.1"/>
    <property type="molecule type" value="Genomic_DNA"/>
</dbReference>
<keyword evidence="3" id="KW-0653">Protein transport</keyword>
<evidence type="ECO:0000313" key="11">
    <source>
        <dbReference type="Proteomes" id="UP001465755"/>
    </source>
</evidence>